<dbReference type="GeneID" id="98172731"/>
<name>A0ABQ0G1Y9_9PEZI</name>
<dbReference type="RefSeq" id="XP_070913509.1">
    <property type="nucleotide sequence ID" value="XM_071057408.1"/>
</dbReference>
<organism evidence="1 2">
    <name type="scientific">Madurella fahalii</name>
    <dbReference type="NCBI Taxonomy" id="1157608"/>
    <lineage>
        <taxon>Eukaryota</taxon>
        <taxon>Fungi</taxon>
        <taxon>Dikarya</taxon>
        <taxon>Ascomycota</taxon>
        <taxon>Pezizomycotina</taxon>
        <taxon>Sordariomycetes</taxon>
        <taxon>Sordariomycetidae</taxon>
        <taxon>Sordariales</taxon>
        <taxon>Sordariales incertae sedis</taxon>
        <taxon>Madurella</taxon>
    </lineage>
</organism>
<proteinExistence type="predicted"/>
<gene>
    <name evidence="1" type="ORF">MFIFM68171_01986</name>
</gene>
<sequence>MAQKTILADVTVGGGAGQWYGTLVVTNIRYSDGSSVAVNNFLGVQFKSPITTADTTVNSLLSPWQQTSSEVSTEPIDGSTAKVTAKVIVERPHTFVAGDTITFGINGDLTTNPDLYTQSFEFYADVLPSGAVQVKVQAAPDSALANVQQAVYLEVSGKATSFKLFPGETTSFDVPAGNYTVKAGELANADETVVASAQASPGQISVVVDQSTAITVSYITVNKYSAVDVNIGQLPTAINEEQLHVTVTDAASGQSLADFFSPGNHTTRLRRRPASGTAVVTAEIVLNNVKYSATKSTALSNSLIQVPIGSSDVKTQNIDTTGFVELPIVVTTDSTTRAGQSVPVRLHSTTSALVYSQSVDISGSIAKFGVPVAPGEYTVQASGFIQGSVVYAVQAPAKLNVSSNGTSKLELTARRGADLNVRGFPSFLSFGALTDLFDMDGRDLANAQVSAIFKYAGNDGAGDPGTYLTDDPATTKTVQLAATVEGKIGGGHTVLPMLISYTCNLSLGAVEDQLADGTQHAHSFANLILSLNLAKKAGKPDVPAGYIVNADFLGEVQKHQFGPGYAMPVRKPLEEALAHHGVSAAIPATITDTLKGYVTAVNWLFRTVAPEVTFAWQVNLWGGGSSTWIYSRDGSEATRPAVVAKGTADYLKSLEVYGGEWSPDFLAVDRYEADDFTQRAYVNSYCYGPYEWARFYDFCAALSLELQIPVAPWQIPASRIPNANENVTSLEVEHWGSGGTYLFGDPAIGSSVDNIHTAILNIRPSTLVTHPDVRDLFTAAVPFDLSYPHYIDFPLRGIFSVLLGGGATTGVVTTIGTTGPWTQEKVAAYMAAPVGF</sequence>
<protein>
    <submittedName>
        <fullName evidence="1">Hydroxymethyltransferase</fullName>
    </submittedName>
</protein>
<dbReference type="EMBL" id="BAAFSV010000001">
    <property type="protein sequence ID" value="GAB1311776.1"/>
    <property type="molecule type" value="Genomic_DNA"/>
</dbReference>
<reference evidence="1 2" key="1">
    <citation type="submission" date="2024-09" db="EMBL/GenBank/DDBJ databases">
        <title>Itraconazole resistance in Madurella fahalii resulting from another homologue of gene encoding cytochrome P450 14-alpha sterol demethylase (CYP51).</title>
        <authorList>
            <person name="Yoshioka I."/>
            <person name="Fahal A.H."/>
            <person name="Kaneko S."/>
            <person name="Yaguchi T."/>
        </authorList>
    </citation>
    <scope>NUCLEOTIDE SEQUENCE [LARGE SCALE GENOMIC DNA]</scope>
    <source>
        <strain evidence="1 2">IFM 68171</strain>
    </source>
</reference>
<comment type="caution">
    <text evidence="1">The sequence shown here is derived from an EMBL/GenBank/DDBJ whole genome shotgun (WGS) entry which is preliminary data.</text>
</comment>
<evidence type="ECO:0000313" key="2">
    <source>
        <dbReference type="Proteomes" id="UP001628179"/>
    </source>
</evidence>
<dbReference type="Proteomes" id="UP001628179">
    <property type="component" value="Unassembled WGS sequence"/>
</dbReference>
<evidence type="ECO:0000313" key="1">
    <source>
        <dbReference type="EMBL" id="GAB1311776.1"/>
    </source>
</evidence>
<keyword evidence="2" id="KW-1185">Reference proteome</keyword>
<accession>A0ABQ0G1Y9</accession>